<dbReference type="Proteomes" id="UP000002279">
    <property type="component" value="Unplaced"/>
</dbReference>
<dbReference type="OMA" id="ELMDFSA"/>
<dbReference type="PROSITE" id="PS51450">
    <property type="entry name" value="LRR"/>
    <property type="match status" value="2"/>
</dbReference>
<evidence type="ECO:0000259" key="20">
    <source>
        <dbReference type="PROSITE" id="PS50835"/>
    </source>
</evidence>
<dbReference type="InterPro" id="IPR003598">
    <property type="entry name" value="Ig_sub2"/>
</dbReference>
<dbReference type="Gene3D" id="3.80.10.10">
    <property type="entry name" value="Ribonuclease Inhibitor"/>
    <property type="match status" value="2"/>
</dbReference>
<dbReference type="Gene3D" id="2.60.40.10">
    <property type="entry name" value="Immunoglobulins"/>
    <property type="match status" value="2"/>
</dbReference>
<dbReference type="SUPFAM" id="SSF49265">
    <property type="entry name" value="Fibronectin type III"/>
    <property type="match status" value="1"/>
</dbReference>
<feature type="domain" description="Ig-like" evidence="20">
    <location>
        <begin position="301"/>
        <end position="387"/>
    </location>
</feature>
<keyword evidence="13" id="KW-0393">Immunoglobulin domain</keyword>
<evidence type="ECO:0000256" key="10">
    <source>
        <dbReference type="ARBA" id="ARBA00023136"/>
    </source>
</evidence>
<evidence type="ECO:0000256" key="15">
    <source>
        <dbReference type="ARBA" id="ARBA00038433"/>
    </source>
</evidence>
<dbReference type="InterPro" id="IPR032675">
    <property type="entry name" value="LRR_dom_sf"/>
</dbReference>
<gene>
    <name evidence="22" type="primary">LRFN2</name>
</gene>
<comment type="subcellular location">
    <subcellularLocation>
        <location evidence="1">Cell membrane</location>
    </subcellularLocation>
    <subcellularLocation>
        <location evidence="2">Membrane</location>
        <topology evidence="2">Single-pass type I membrane protein</topology>
    </subcellularLocation>
    <subcellularLocation>
        <location evidence="14">Synapse</location>
    </subcellularLocation>
</comment>
<dbReference type="GeneTree" id="ENSGT00940000156417"/>
<dbReference type="InterPro" id="IPR013098">
    <property type="entry name" value="Ig_I-set"/>
</dbReference>
<evidence type="ECO:0000256" key="12">
    <source>
        <dbReference type="ARBA" id="ARBA00023180"/>
    </source>
</evidence>
<dbReference type="PANTHER" id="PTHR45842">
    <property type="entry name" value="SYNAPTIC ADHESION-LIKE MOLECULE SALM"/>
    <property type="match status" value="1"/>
</dbReference>
<evidence type="ECO:0000256" key="2">
    <source>
        <dbReference type="ARBA" id="ARBA00004479"/>
    </source>
</evidence>
<keyword evidence="9" id="KW-0770">Synapse</keyword>
<dbReference type="SUPFAM" id="SSF52058">
    <property type="entry name" value="L domain-like"/>
    <property type="match status" value="1"/>
</dbReference>
<evidence type="ECO:0000313" key="22">
    <source>
        <dbReference type="Ensembl" id="ENSOANP00000023042.2"/>
    </source>
</evidence>
<evidence type="ECO:0000256" key="8">
    <source>
        <dbReference type="ARBA" id="ARBA00022989"/>
    </source>
</evidence>
<proteinExistence type="inferred from homology"/>
<dbReference type="KEGG" id="oaa:100075249"/>
<dbReference type="FunFam" id="3.80.10.10:FF:000045">
    <property type="entry name" value="Leucine-rich repeat and fibronectin type III domain-containing 2"/>
    <property type="match status" value="1"/>
</dbReference>
<dbReference type="OrthoDB" id="1394818at2759"/>
<evidence type="ECO:0000256" key="9">
    <source>
        <dbReference type="ARBA" id="ARBA00023018"/>
    </source>
</evidence>
<dbReference type="SMART" id="SM00082">
    <property type="entry name" value="LRRCT"/>
    <property type="match status" value="1"/>
</dbReference>
<dbReference type="InterPro" id="IPR036179">
    <property type="entry name" value="Ig-like_dom_sf"/>
</dbReference>
<dbReference type="InterPro" id="IPR036116">
    <property type="entry name" value="FN3_sf"/>
</dbReference>
<dbReference type="HOGENOM" id="CLU_016998_1_0_1"/>
<reference evidence="22" key="1">
    <citation type="submission" date="2025-08" db="UniProtKB">
        <authorList>
            <consortium name="Ensembl"/>
        </authorList>
    </citation>
    <scope>IDENTIFICATION</scope>
    <source>
        <strain evidence="22">Glennie</strain>
    </source>
</reference>
<keyword evidence="7" id="KW-0677">Repeat</keyword>
<protein>
    <recommendedName>
        <fullName evidence="16">Leucine-rich repeat and fibronectin type-III domain-containing protein 2</fullName>
    </recommendedName>
</protein>
<feature type="compositionally biased region" description="Low complexity" evidence="17">
    <location>
        <begin position="692"/>
        <end position="704"/>
    </location>
</feature>
<dbReference type="InterPro" id="IPR003599">
    <property type="entry name" value="Ig_sub"/>
</dbReference>
<dbReference type="FunCoup" id="F7E9Q4">
    <property type="interactions" value="199"/>
</dbReference>
<dbReference type="InterPro" id="IPR000483">
    <property type="entry name" value="Cys-rich_flank_reg_C"/>
</dbReference>
<keyword evidence="3" id="KW-1003">Cell membrane</keyword>
<evidence type="ECO:0000256" key="16">
    <source>
        <dbReference type="ARBA" id="ARBA00067170"/>
    </source>
</evidence>
<keyword evidence="5 18" id="KW-0812">Transmembrane</keyword>
<dbReference type="Bgee" id="ENSOANG00000014625">
    <property type="expression patterns" value="Expressed in cerebellum and 3 other cell types or tissues"/>
</dbReference>
<dbReference type="InterPro" id="IPR003591">
    <property type="entry name" value="Leu-rich_rpt_typical-subtyp"/>
</dbReference>
<evidence type="ECO:0000256" key="13">
    <source>
        <dbReference type="ARBA" id="ARBA00023319"/>
    </source>
</evidence>
<dbReference type="SUPFAM" id="SSF48726">
    <property type="entry name" value="Immunoglobulin"/>
    <property type="match status" value="1"/>
</dbReference>
<dbReference type="FunFam" id="2.60.40.10:FF:000235">
    <property type="entry name" value="Leucine-rich repeat and fibronectin type III domain-containing 2"/>
    <property type="match status" value="1"/>
</dbReference>
<sequence>MMLLPGRPPGATMDTLLCSLLLMGTALGVDACPKYCVCQNLSESLGTLCPAKGLLFVPADIDRRTVELRLGGNFIVHVSRGDFANMTGLVDLTLSRNTIGSIQPFSFLDLESLRSLHLDSNRLPAIGEDILRGLVNLQHLIVNNNQLSRISDEAFEDFLLTLEDLDLSYNNLRGAPWASIRRMVNLHQISLDHNLIDHIAEGTFADLQKLARLDLTSNRLRKLPPDPIFARSQASVAPAPTPFSPPLSLSFGGNPLHCNCELLWLRRLDREDDMETCASPAGLKGRYFWHVREEEFVCEPPLITQHTHKLLVLEGQTASLRCKALGDPDPLIHWVAPDDRLVANSSRTAVHDNGTLDILVATSQDNGPFTCIAANAAGEATAAVELTVVQLPHLSNGTGRAAPPRSRLSDITGSSKPGRGGGGVEPARGPPDRAVQVSEVTATSALVRWSVSKSAPRVKMYQLQYNCSDDEVLVYRMIPASNKAFVVNNLVSGMGYDLCVLAMWEDTATTLTATNVVGCAQFSTTADSAQCQSLRGQFLGGTMVLVVGGVVVATLLVFIVILLVRYKVFGQAQNKMASVSNVHSQTNGAPASVQNGGPPLADPKVGGRDDPMELNRGGPIQGRVSPFSSSSSSSSSSSLDRQARAGLSPHSEPGTLASKWRPASRSRHNLDRLMGAFASLDLKGQKREEPSSSRTPSGPGPAAGRHSDREPLLGARDSGARGLLTLPLEGKTKRSHSFDMGDFSTAQSCSYPRKITRIWTKRSLSVNGMLLPFEDADQSGAKVTYGSSEWVMESTV</sequence>
<dbReference type="InterPro" id="IPR001611">
    <property type="entry name" value="Leu-rich_rpt"/>
</dbReference>
<dbReference type="FunFam" id="3.80.10.10:FF:000019">
    <property type="entry name" value="leucine-rich repeat and fibronectin type III domain-containing protein 1"/>
    <property type="match status" value="1"/>
</dbReference>
<dbReference type="PANTHER" id="PTHR45842:SF6">
    <property type="entry name" value="LEUCINE-RICH REPEAT AND FIBRONECTIN TYPE-III DOMAIN-CONTAINING PROTEIN 2"/>
    <property type="match status" value="1"/>
</dbReference>
<evidence type="ECO:0000256" key="6">
    <source>
        <dbReference type="ARBA" id="ARBA00022729"/>
    </source>
</evidence>
<dbReference type="InParanoid" id="F7E9Q4"/>
<evidence type="ECO:0000256" key="14">
    <source>
        <dbReference type="ARBA" id="ARBA00034103"/>
    </source>
</evidence>
<evidence type="ECO:0000256" key="18">
    <source>
        <dbReference type="SAM" id="Phobius"/>
    </source>
</evidence>
<dbReference type="PROSITE" id="PS50853">
    <property type="entry name" value="FN3"/>
    <property type="match status" value="1"/>
</dbReference>
<dbReference type="FunFam" id="2.60.40.10:FF:000091">
    <property type="entry name" value="Leucine-rich repeat and fibronectin type III domain-containing protein 1"/>
    <property type="match status" value="1"/>
</dbReference>
<feature type="signal peptide" evidence="19">
    <location>
        <begin position="1"/>
        <end position="31"/>
    </location>
</feature>
<dbReference type="CTD" id="57497"/>
<keyword evidence="23" id="KW-1185">Reference proteome</keyword>
<dbReference type="GeneID" id="100075249"/>
<reference evidence="22" key="2">
    <citation type="submission" date="2025-09" db="UniProtKB">
        <authorList>
            <consortium name="Ensembl"/>
        </authorList>
    </citation>
    <scope>IDENTIFICATION</scope>
    <source>
        <strain evidence="22">Glennie</strain>
    </source>
</reference>
<dbReference type="Pfam" id="PF13855">
    <property type="entry name" value="LRR_8"/>
    <property type="match status" value="2"/>
</dbReference>
<evidence type="ECO:0000256" key="4">
    <source>
        <dbReference type="ARBA" id="ARBA00022614"/>
    </source>
</evidence>
<evidence type="ECO:0000256" key="1">
    <source>
        <dbReference type="ARBA" id="ARBA00004236"/>
    </source>
</evidence>
<dbReference type="PROSITE" id="PS50835">
    <property type="entry name" value="IG_LIKE"/>
    <property type="match status" value="1"/>
</dbReference>
<dbReference type="STRING" id="9258.ENSOANP00000023042"/>
<dbReference type="SMART" id="SM00409">
    <property type="entry name" value="IG"/>
    <property type="match status" value="1"/>
</dbReference>
<feature type="region of interest" description="Disordered" evidence="17">
    <location>
        <begin position="395"/>
        <end position="433"/>
    </location>
</feature>
<feature type="chain" id="PRO_5027951620" description="Leucine-rich repeat and fibronectin type-III domain-containing protein 2" evidence="19">
    <location>
        <begin position="32"/>
        <end position="796"/>
    </location>
</feature>
<dbReference type="InterPro" id="IPR003961">
    <property type="entry name" value="FN3_dom"/>
</dbReference>
<keyword evidence="11" id="KW-1015">Disulfide bond</keyword>
<dbReference type="SMART" id="SM00369">
    <property type="entry name" value="LRR_TYP"/>
    <property type="match status" value="6"/>
</dbReference>
<dbReference type="Pfam" id="PF07679">
    <property type="entry name" value="I-set"/>
    <property type="match status" value="1"/>
</dbReference>
<name>F7E9Q4_ORNAN</name>
<feature type="region of interest" description="Disordered" evidence="17">
    <location>
        <begin position="681"/>
        <end position="722"/>
    </location>
</feature>
<comment type="similarity">
    <text evidence="15">Belongs to the LRFN family.</text>
</comment>
<keyword evidence="6 19" id="KW-0732">Signal</keyword>
<keyword evidence="10 18" id="KW-0472">Membrane</keyword>
<accession>F7E9Q4</accession>
<organism evidence="22 23">
    <name type="scientific">Ornithorhynchus anatinus</name>
    <name type="common">Duckbill platypus</name>
    <dbReference type="NCBI Taxonomy" id="9258"/>
    <lineage>
        <taxon>Eukaryota</taxon>
        <taxon>Metazoa</taxon>
        <taxon>Chordata</taxon>
        <taxon>Craniata</taxon>
        <taxon>Vertebrata</taxon>
        <taxon>Euteleostomi</taxon>
        <taxon>Mammalia</taxon>
        <taxon>Monotremata</taxon>
        <taxon>Ornithorhynchidae</taxon>
        <taxon>Ornithorhynchus</taxon>
    </lineage>
</organism>
<evidence type="ECO:0000256" key="7">
    <source>
        <dbReference type="ARBA" id="ARBA00022737"/>
    </source>
</evidence>
<dbReference type="GO" id="GO:0098839">
    <property type="term" value="C:postsynaptic density membrane"/>
    <property type="evidence" value="ECO:0000318"/>
    <property type="project" value="GO_Central"/>
</dbReference>
<keyword evidence="12" id="KW-0325">Glycoprotein</keyword>
<dbReference type="SMART" id="SM00408">
    <property type="entry name" value="IGc2"/>
    <property type="match status" value="1"/>
</dbReference>
<evidence type="ECO:0000256" key="17">
    <source>
        <dbReference type="SAM" id="MobiDB-lite"/>
    </source>
</evidence>
<evidence type="ECO:0000259" key="21">
    <source>
        <dbReference type="PROSITE" id="PS50853"/>
    </source>
</evidence>
<dbReference type="Ensembl" id="ENSOANT00000023046.3">
    <property type="protein sequence ID" value="ENSOANP00000023042.2"/>
    <property type="gene ID" value="ENSOANG00000014625.3"/>
</dbReference>
<evidence type="ECO:0000256" key="11">
    <source>
        <dbReference type="ARBA" id="ARBA00023157"/>
    </source>
</evidence>
<dbReference type="RefSeq" id="XP_028903525.1">
    <property type="nucleotide sequence ID" value="XM_029047692.2"/>
</dbReference>
<feature type="domain" description="Fibronectin type-III" evidence="21">
    <location>
        <begin position="431"/>
        <end position="527"/>
    </location>
</feature>
<keyword evidence="8 18" id="KW-1133">Transmembrane helix</keyword>
<dbReference type="eggNOG" id="KOG0619">
    <property type="taxonomic scope" value="Eukaryota"/>
</dbReference>
<evidence type="ECO:0000256" key="5">
    <source>
        <dbReference type="ARBA" id="ARBA00022692"/>
    </source>
</evidence>
<dbReference type="AlphaFoldDB" id="F7E9Q4"/>
<dbReference type="Pfam" id="PF00041">
    <property type="entry name" value="fn3"/>
    <property type="match status" value="1"/>
</dbReference>
<evidence type="ECO:0000256" key="3">
    <source>
        <dbReference type="ARBA" id="ARBA00022475"/>
    </source>
</evidence>
<dbReference type="CDD" id="cd00063">
    <property type="entry name" value="FN3"/>
    <property type="match status" value="1"/>
</dbReference>
<keyword evidence="4" id="KW-0433">Leucine-rich repeat</keyword>
<feature type="region of interest" description="Disordered" evidence="17">
    <location>
        <begin position="583"/>
        <end position="667"/>
    </location>
</feature>
<feature type="compositionally biased region" description="Low complexity" evidence="17">
    <location>
        <begin position="628"/>
        <end position="638"/>
    </location>
</feature>
<evidence type="ECO:0000313" key="23">
    <source>
        <dbReference type="Proteomes" id="UP000002279"/>
    </source>
</evidence>
<feature type="transmembrane region" description="Helical" evidence="18">
    <location>
        <begin position="538"/>
        <end position="566"/>
    </location>
</feature>
<feature type="compositionally biased region" description="Polar residues" evidence="17">
    <location>
        <begin position="583"/>
        <end position="595"/>
    </location>
</feature>
<evidence type="ECO:0000256" key="19">
    <source>
        <dbReference type="SAM" id="SignalP"/>
    </source>
</evidence>
<dbReference type="InterPro" id="IPR013783">
    <property type="entry name" value="Ig-like_fold"/>
</dbReference>
<dbReference type="InterPro" id="IPR007110">
    <property type="entry name" value="Ig-like_dom"/>
</dbReference>
<dbReference type="InterPro" id="IPR050467">
    <property type="entry name" value="LRFN"/>
</dbReference>
<dbReference type="GO" id="GO:0009986">
    <property type="term" value="C:cell surface"/>
    <property type="evidence" value="ECO:0000318"/>
    <property type="project" value="GO_Central"/>
</dbReference>